<comment type="caution">
    <text evidence="7">The sequence shown here is derived from an EMBL/GenBank/DDBJ whole genome shotgun (WGS) entry which is preliminary data.</text>
</comment>
<dbReference type="GO" id="GO:0005886">
    <property type="term" value="C:plasma membrane"/>
    <property type="evidence" value="ECO:0007669"/>
    <property type="project" value="UniProtKB-SubCell"/>
</dbReference>
<evidence type="ECO:0000256" key="1">
    <source>
        <dbReference type="ARBA" id="ARBA00004651"/>
    </source>
</evidence>
<evidence type="ECO:0000256" key="6">
    <source>
        <dbReference type="SAM" id="Phobius"/>
    </source>
</evidence>
<dbReference type="Proteomes" id="UP000262969">
    <property type="component" value="Unassembled WGS sequence"/>
</dbReference>
<evidence type="ECO:0000256" key="5">
    <source>
        <dbReference type="ARBA" id="ARBA00023136"/>
    </source>
</evidence>
<dbReference type="EMBL" id="DPVV01000230">
    <property type="protein sequence ID" value="HCL02130.1"/>
    <property type="molecule type" value="Genomic_DNA"/>
</dbReference>
<gene>
    <name evidence="7" type="ORF">DHW61_06875</name>
</gene>
<evidence type="ECO:0000313" key="8">
    <source>
        <dbReference type="Proteomes" id="UP000262969"/>
    </source>
</evidence>
<keyword evidence="4 6" id="KW-1133">Transmembrane helix</keyword>
<dbReference type="PANTHER" id="PTHR33545:SF10">
    <property type="entry name" value="UPF0750 MEMBRANE PROTEIN YPJC"/>
    <property type="match status" value="1"/>
</dbReference>
<reference evidence="7 8" key="1">
    <citation type="journal article" date="2018" name="Nat. Biotechnol.">
        <title>A standardized bacterial taxonomy based on genome phylogeny substantially revises the tree of life.</title>
        <authorList>
            <person name="Parks D.H."/>
            <person name="Chuvochina M."/>
            <person name="Waite D.W."/>
            <person name="Rinke C."/>
            <person name="Skarshewski A."/>
            <person name="Chaumeil P.A."/>
            <person name="Hugenholtz P."/>
        </authorList>
    </citation>
    <scope>NUCLEOTIDE SEQUENCE [LARGE SCALE GENOMIC DNA]</scope>
    <source>
        <strain evidence="7">UBA11728</strain>
    </source>
</reference>
<name>A0A3D2X4R0_9FIRM</name>
<organism evidence="7 8">
    <name type="scientific">Lachnoclostridium phytofermentans</name>
    <dbReference type="NCBI Taxonomy" id="66219"/>
    <lineage>
        <taxon>Bacteria</taxon>
        <taxon>Bacillati</taxon>
        <taxon>Bacillota</taxon>
        <taxon>Clostridia</taxon>
        <taxon>Lachnospirales</taxon>
        <taxon>Lachnospiraceae</taxon>
    </lineage>
</organism>
<keyword evidence="5 6" id="KW-0472">Membrane</keyword>
<dbReference type="PANTHER" id="PTHR33545">
    <property type="entry name" value="UPF0750 MEMBRANE PROTEIN YITT-RELATED"/>
    <property type="match status" value="1"/>
</dbReference>
<evidence type="ECO:0008006" key="9">
    <source>
        <dbReference type="Google" id="ProtNLM"/>
    </source>
</evidence>
<dbReference type="InterPro" id="IPR003740">
    <property type="entry name" value="YitT"/>
</dbReference>
<dbReference type="AlphaFoldDB" id="A0A3D2X4R0"/>
<evidence type="ECO:0000313" key="7">
    <source>
        <dbReference type="EMBL" id="HCL02130.1"/>
    </source>
</evidence>
<protein>
    <recommendedName>
        <fullName evidence="9">YitT family protein</fullName>
    </recommendedName>
</protein>
<proteinExistence type="predicted"/>
<feature type="transmembrane region" description="Helical" evidence="6">
    <location>
        <begin position="12"/>
        <end position="32"/>
    </location>
</feature>
<dbReference type="InterPro" id="IPR051461">
    <property type="entry name" value="UPF0750_membrane"/>
</dbReference>
<feature type="transmembrane region" description="Helical" evidence="6">
    <location>
        <begin position="84"/>
        <end position="105"/>
    </location>
</feature>
<comment type="subcellular location">
    <subcellularLocation>
        <location evidence="1">Cell membrane</location>
        <topology evidence="1">Multi-pass membrane protein</topology>
    </subcellularLocation>
</comment>
<evidence type="ECO:0000256" key="3">
    <source>
        <dbReference type="ARBA" id="ARBA00022692"/>
    </source>
</evidence>
<keyword evidence="3 6" id="KW-0812">Transmembrane</keyword>
<feature type="transmembrane region" description="Helical" evidence="6">
    <location>
        <begin position="143"/>
        <end position="173"/>
    </location>
</feature>
<sequence>MKKFNIRKDAIKHYSILLLGVAILAFGLFNIHSQSNITEGGVLGMILLLKHWTGLSPGITGIFLDSLCYFIGFKLLGKEFLKNALIASVGFSFFYNIFEHIGFIIPDLSSIPLLAAILGGLFVGIGVGLVVRMGGASGGDDALALIIAKLSGCNISKAYFATDFVVLLLSLSYIPVQKIFYSLITVTLSSYIIGLIHKDKKKDNKEVATC</sequence>
<evidence type="ECO:0000256" key="4">
    <source>
        <dbReference type="ARBA" id="ARBA00022989"/>
    </source>
</evidence>
<keyword evidence="2" id="KW-1003">Cell membrane</keyword>
<evidence type="ECO:0000256" key="2">
    <source>
        <dbReference type="ARBA" id="ARBA00022475"/>
    </source>
</evidence>
<feature type="transmembrane region" description="Helical" evidence="6">
    <location>
        <begin position="179"/>
        <end position="196"/>
    </location>
</feature>
<feature type="transmembrane region" description="Helical" evidence="6">
    <location>
        <begin position="52"/>
        <end position="72"/>
    </location>
</feature>
<feature type="transmembrane region" description="Helical" evidence="6">
    <location>
        <begin position="111"/>
        <end position="131"/>
    </location>
</feature>
<accession>A0A3D2X4R0</accession>
<dbReference type="Pfam" id="PF02588">
    <property type="entry name" value="YitT_membrane"/>
    <property type="match status" value="1"/>
</dbReference>